<feature type="chain" id="PRO_5030138078" description="Outer membrane protein beta-barrel domain-containing protein" evidence="2">
    <location>
        <begin position="20"/>
        <end position="202"/>
    </location>
</feature>
<reference evidence="4 5" key="1">
    <citation type="submission" date="2019-11" db="EMBL/GenBank/DDBJ databases">
        <authorList>
            <person name="Holert J."/>
        </authorList>
    </citation>
    <scope>NUCLEOTIDE SEQUENCE [LARGE SCALE GENOMIC DNA]</scope>
    <source>
        <strain evidence="4">BC5_2</strain>
    </source>
</reference>
<organism evidence="4 5">
    <name type="scientific">BD1-7 clade bacterium</name>
    <dbReference type="NCBI Taxonomy" id="2029982"/>
    <lineage>
        <taxon>Bacteria</taxon>
        <taxon>Pseudomonadati</taxon>
        <taxon>Pseudomonadota</taxon>
        <taxon>Gammaproteobacteria</taxon>
        <taxon>Cellvibrionales</taxon>
        <taxon>Spongiibacteraceae</taxon>
        <taxon>BD1-7 clade</taxon>
    </lineage>
</organism>
<name>A0A5S9Q094_9GAMM</name>
<dbReference type="Pfam" id="PF13505">
    <property type="entry name" value="OMP_b-brl"/>
    <property type="match status" value="1"/>
</dbReference>
<accession>A0A5S9Q094</accession>
<dbReference type="AlphaFoldDB" id="A0A5S9Q094"/>
<gene>
    <name evidence="4" type="ORF">DPBNPPHM_01388</name>
</gene>
<protein>
    <recommendedName>
        <fullName evidence="3">Outer membrane protein beta-barrel domain-containing protein</fullName>
    </recommendedName>
</protein>
<sequence>MKKNVAVLVSLLAASPVFAEDDSKISPYLGATLGFADLNVKAGSTEIESAGAAMNYAIVAGLRLSDKFAVEFDYTLSGNHSDNSAVDLKVDQLFANLKWGGALNPKTRLYGKFGVGKFTYKEELRGELAEAADFADIGNSFDFSGIGYRFGLGVDYKPLQHLAITGGVDYTAGDLENDDLVGSKLKVKASTARLYAGVLLEF</sequence>
<evidence type="ECO:0000259" key="3">
    <source>
        <dbReference type="Pfam" id="PF13505"/>
    </source>
</evidence>
<evidence type="ECO:0000313" key="5">
    <source>
        <dbReference type="Proteomes" id="UP000434580"/>
    </source>
</evidence>
<evidence type="ECO:0000256" key="2">
    <source>
        <dbReference type="SAM" id="SignalP"/>
    </source>
</evidence>
<keyword evidence="1 2" id="KW-0732">Signal</keyword>
<dbReference type="InterPro" id="IPR011250">
    <property type="entry name" value="OMP/PagP_B-barrel"/>
</dbReference>
<feature type="signal peptide" evidence="2">
    <location>
        <begin position="1"/>
        <end position="19"/>
    </location>
</feature>
<dbReference type="OrthoDB" id="6214129at2"/>
<proteinExistence type="predicted"/>
<dbReference type="Gene3D" id="2.40.160.20">
    <property type="match status" value="1"/>
</dbReference>
<feature type="domain" description="Outer membrane protein beta-barrel" evidence="3">
    <location>
        <begin position="6"/>
        <end position="183"/>
    </location>
</feature>
<dbReference type="InterPro" id="IPR027385">
    <property type="entry name" value="Beta-barrel_OMP"/>
</dbReference>
<dbReference type="Proteomes" id="UP000434580">
    <property type="component" value="Unassembled WGS sequence"/>
</dbReference>
<evidence type="ECO:0000313" key="4">
    <source>
        <dbReference type="EMBL" id="CAA0110515.1"/>
    </source>
</evidence>
<dbReference type="EMBL" id="CACSII010000016">
    <property type="protein sequence ID" value="CAA0110515.1"/>
    <property type="molecule type" value="Genomic_DNA"/>
</dbReference>
<dbReference type="SUPFAM" id="SSF56925">
    <property type="entry name" value="OMPA-like"/>
    <property type="match status" value="1"/>
</dbReference>
<evidence type="ECO:0000256" key="1">
    <source>
        <dbReference type="ARBA" id="ARBA00022729"/>
    </source>
</evidence>